<dbReference type="FunFam" id="3.30.70.250:FF:000002">
    <property type="entry name" value="Malonyl CoA-ACP transacylase"/>
    <property type="match status" value="1"/>
</dbReference>
<keyword evidence="5" id="KW-0276">Fatty acid metabolism</keyword>
<dbReference type="EMBL" id="CAEZWI010000007">
    <property type="protein sequence ID" value="CAB4644557.1"/>
    <property type="molecule type" value="Genomic_DNA"/>
</dbReference>
<dbReference type="Gene3D" id="2.40.50.100">
    <property type="match status" value="1"/>
</dbReference>
<keyword evidence="7" id="KW-0275">Fatty acid biosynthesis</keyword>
<dbReference type="Pfam" id="PF00698">
    <property type="entry name" value="Acyl_transf_1"/>
    <property type="match status" value="1"/>
</dbReference>
<dbReference type="PANTHER" id="PTHR42681:SF1">
    <property type="entry name" value="MALONYL-COA-ACYL CARRIER PROTEIN TRANSACYLASE, MITOCHONDRIAL"/>
    <property type="match status" value="1"/>
</dbReference>
<sequence>MLAVVAPGQGSQVPGFLTPWLELPNFEDRMKWLGTVAGIDLIAHGTTSDEDTIRDTAVAQPLIVSAGMVSLLSLFPHPGEAYAKVAVGAGHSVGEITAAAAANVISAEQAMVLVRERGNAMAAASAVTPTGMSAVLGGDRDEVIAKLAQHGLTAANENGAGQIVAAGTLEQLAALETDPPAGARVRPLSVAGAFHTKHMAPAVGVLAQHAKAISTHDARSRLLSNADGTVVQDGREVLKRLVTQVSNPVRWDLCMQTMLDLGITGLIELPPAGTLVGLAKRAMPGVECVSLKTPEDMPAALDLIARHGTETAVTDSPTWRLVVAPFKGIIEFNVSEEPGTVLDGKTKVATIRTLRDEYEVEAPHGGTIVEWLVTDGDPVNPGQPLLRLHPKAGS</sequence>
<dbReference type="EC" id="2.3.1.39" evidence="2"/>
<evidence type="ECO:0000313" key="12">
    <source>
        <dbReference type="EMBL" id="CAB4652355.1"/>
    </source>
</evidence>
<dbReference type="InterPro" id="IPR014043">
    <property type="entry name" value="Acyl_transferase_dom"/>
</dbReference>
<evidence type="ECO:0000259" key="10">
    <source>
        <dbReference type="SMART" id="SM00827"/>
    </source>
</evidence>
<dbReference type="InterPro" id="IPR050858">
    <property type="entry name" value="Mal-CoA-ACP_Trans/PKS_FabD"/>
</dbReference>
<dbReference type="InterPro" id="IPR001227">
    <property type="entry name" value="Ac_transferase_dom_sf"/>
</dbReference>
<reference evidence="11" key="1">
    <citation type="submission" date="2020-05" db="EMBL/GenBank/DDBJ databases">
        <authorList>
            <person name="Chiriac C."/>
            <person name="Salcher M."/>
            <person name="Ghai R."/>
            <person name="Kavagutti S V."/>
        </authorList>
    </citation>
    <scope>NUCLEOTIDE SEQUENCE</scope>
</reference>
<dbReference type="GO" id="GO:0006633">
    <property type="term" value="P:fatty acid biosynthetic process"/>
    <property type="evidence" value="ECO:0007669"/>
    <property type="project" value="UniProtKB-KW"/>
</dbReference>
<dbReference type="Gene3D" id="3.30.70.250">
    <property type="entry name" value="Malonyl-CoA ACP transacylase, ACP-binding"/>
    <property type="match status" value="1"/>
</dbReference>
<dbReference type="EMBL" id="CAEZWD010000092">
    <property type="protein sequence ID" value="CAB4652355.1"/>
    <property type="molecule type" value="Genomic_DNA"/>
</dbReference>
<dbReference type="InterPro" id="IPR011053">
    <property type="entry name" value="Single_hybrid_motif"/>
</dbReference>
<feature type="domain" description="Malonyl-CoA:ACP transacylase (MAT)" evidence="10">
    <location>
        <begin position="5"/>
        <end position="308"/>
    </location>
</feature>
<evidence type="ECO:0000313" key="11">
    <source>
        <dbReference type="EMBL" id="CAB4644557.1"/>
    </source>
</evidence>
<gene>
    <name evidence="12" type="ORF">UFOPK2171_00735</name>
    <name evidence="11" type="ORF">UFOPK2237_00134</name>
</gene>
<dbReference type="InterPro" id="IPR016035">
    <property type="entry name" value="Acyl_Trfase/lysoPLipase"/>
</dbReference>
<evidence type="ECO:0000256" key="8">
    <source>
        <dbReference type="ARBA" id="ARBA00023315"/>
    </source>
</evidence>
<evidence type="ECO:0000256" key="6">
    <source>
        <dbReference type="ARBA" id="ARBA00023098"/>
    </source>
</evidence>
<keyword evidence="6" id="KW-0443">Lipid metabolism</keyword>
<dbReference type="SUPFAM" id="SSF52151">
    <property type="entry name" value="FabD/lysophospholipase-like"/>
    <property type="match status" value="1"/>
</dbReference>
<name>A0A6J6K4B9_9ZZZZ</name>
<comment type="catalytic activity">
    <reaction evidence="9">
        <text>holo-[ACP] + malonyl-CoA = malonyl-[ACP] + CoA</text>
        <dbReference type="Rhea" id="RHEA:41792"/>
        <dbReference type="Rhea" id="RHEA-COMP:9623"/>
        <dbReference type="Rhea" id="RHEA-COMP:9685"/>
        <dbReference type="ChEBI" id="CHEBI:57287"/>
        <dbReference type="ChEBI" id="CHEBI:57384"/>
        <dbReference type="ChEBI" id="CHEBI:64479"/>
        <dbReference type="ChEBI" id="CHEBI:78449"/>
        <dbReference type="EC" id="2.3.1.39"/>
    </reaction>
</comment>
<dbReference type="SUPFAM" id="SSF51230">
    <property type="entry name" value="Single hybrid motif"/>
    <property type="match status" value="1"/>
</dbReference>
<dbReference type="InterPro" id="IPR016036">
    <property type="entry name" value="Malonyl_transacylase_ACP-bd"/>
</dbReference>
<dbReference type="SMART" id="SM00827">
    <property type="entry name" value="PKS_AT"/>
    <property type="match status" value="1"/>
</dbReference>
<evidence type="ECO:0000256" key="2">
    <source>
        <dbReference type="ARBA" id="ARBA00013258"/>
    </source>
</evidence>
<organism evidence="11">
    <name type="scientific">freshwater metagenome</name>
    <dbReference type="NCBI Taxonomy" id="449393"/>
    <lineage>
        <taxon>unclassified sequences</taxon>
        <taxon>metagenomes</taxon>
        <taxon>ecological metagenomes</taxon>
    </lineage>
</organism>
<evidence type="ECO:0000256" key="9">
    <source>
        <dbReference type="ARBA" id="ARBA00048462"/>
    </source>
</evidence>
<keyword evidence="3" id="KW-0444">Lipid biosynthesis</keyword>
<accession>A0A6J6K4B9</accession>
<dbReference type="GO" id="GO:0005829">
    <property type="term" value="C:cytosol"/>
    <property type="evidence" value="ECO:0007669"/>
    <property type="project" value="TreeGrafter"/>
</dbReference>
<dbReference type="Gene3D" id="3.40.366.10">
    <property type="entry name" value="Malonyl-Coenzyme A Acyl Carrier Protein, domain 2"/>
    <property type="match status" value="1"/>
</dbReference>
<evidence type="ECO:0000256" key="3">
    <source>
        <dbReference type="ARBA" id="ARBA00022516"/>
    </source>
</evidence>
<proteinExistence type="predicted"/>
<dbReference type="GO" id="GO:0004314">
    <property type="term" value="F:[acyl-carrier-protein] S-malonyltransferase activity"/>
    <property type="evidence" value="ECO:0007669"/>
    <property type="project" value="UniProtKB-EC"/>
</dbReference>
<evidence type="ECO:0000256" key="1">
    <source>
        <dbReference type="ARBA" id="ARBA00005189"/>
    </source>
</evidence>
<protein>
    <recommendedName>
        <fullName evidence="2">[acyl-carrier-protein] S-malonyltransferase</fullName>
        <ecNumber evidence="2">2.3.1.39</ecNumber>
    </recommendedName>
</protein>
<keyword evidence="8" id="KW-0012">Acyltransferase</keyword>
<dbReference type="PANTHER" id="PTHR42681">
    <property type="entry name" value="MALONYL-COA-ACYL CARRIER PROTEIN TRANSACYLASE, MITOCHONDRIAL"/>
    <property type="match status" value="1"/>
</dbReference>
<evidence type="ECO:0000256" key="5">
    <source>
        <dbReference type="ARBA" id="ARBA00022832"/>
    </source>
</evidence>
<evidence type="ECO:0000256" key="4">
    <source>
        <dbReference type="ARBA" id="ARBA00022679"/>
    </source>
</evidence>
<comment type="pathway">
    <text evidence="1">Lipid metabolism.</text>
</comment>
<dbReference type="SUPFAM" id="SSF55048">
    <property type="entry name" value="Probable ACP-binding domain of malonyl-CoA ACP transacylase"/>
    <property type="match status" value="1"/>
</dbReference>
<keyword evidence="4" id="KW-0808">Transferase</keyword>
<dbReference type="AlphaFoldDB" id="A0A6J6K4B9"/>
<evidence type="ECO:0000256" key="7">
    <source>
        <dbReference type="ARBA" id="ARBA00023160"/>
    </source>
</evidence>